<sequence length="551" mass="61292">MADEAESANVRRAFEEADKNSPAIISVDYIDSIPRDKTNGEVTDLTVERRAMSQLLTLMDGFKSRGQVVVIIVAVTQSPRNSVIGTACWTGRYMSSVCRTSTTTAGRISSAFPECRVDGCWPRANNFAINMPREVAVLLMEAIQLQQRYSSGSLSANQAHSLVARKYGAVVYLKAVKEYLRQAAARVMCTTDDALLTRLRDEWRAHSWNMTMLREILMANEDKLVTPHVDASVVLLCLHQFGREVTALLKKIDRILVKKNTIQMLVELADTHDRAAGGIQRIDGIERHYELTGLLGRGGDGCVHSAIPVGGSTDAEVAIKTIPKNTGEEAQCDAAVIYERLARVPAHPNLVRVRGVYETVDAIHVAMDKCNGLDLAHFAFVDHCDRPIGEDLVKSIMRQLFQGLQHLHGHQILHRDIKLLNLMFDGRLARLIDVDHGLLLDRQPASNICSKSHCRRRHTQFQRTYVLLWKRFPFRPPLSARARRCVAPMLQKDEAQRAMDQATCDEKTPFVTAGESEKERVGSELPVSSSAAHDPSPHGQQTQARPKVGTA</sequence>
<proteinExistence type="predicted"/>
<keyword evidence="3" id="KW-0547">Nucleotide-binding</keyword>
<name>A0A0G4EWH6_VITBC</name>
<dbReference type="InterPro" id="IPR050205">
    <property type="entry name" value="CDPK_Ser/Thr_kinases"/>
</dbReference>
<feature type="region of interest" description="Disordered" evidence="6">
    <location>
        <begin position="497"/>
        <end position="551"/>
    </location>
</feature>
<accession>A0A0G4EWH6</accession>
<evidence type="ECO:0000256" key="4">
    <source>
        <dbReference type="ARBA" id="ARBA00022777"/>
    </source>
</evidence>
<dbReference type="InterPro" id="IPR008271">
    <property type="entry name" value="Ser/Thr_kinase_AS"/>
</dbReference>
<feature type="domain" description="Protein kinase" evidence="7">
    <location>
        <begin position="289"/>
        <end position="551"/>
    </location>
</feature>
<dbReference type="PROSITE" id="PS00108">
    <property type="entry name" value="PROTEIN_KINASE_ST"/>
    <property type="match status" value="1"/>
</dbReference>
<dbReference type="GO" id="GO:0016887">
    <property type="term" value="F:ATP hydrolysis activity"/>
    <property type="evidence" value="ECO:0007669"/>
    <property type="project" value="InterPro"/>
</dbReference>
<dbReference type="EMBL" id="CDMY01000325">
    <property type="protein sequence ID" value="CEM02398.1"/>
    <property type="molecule type" value="Genomic_DNA"/>
</dbReference>
<evidence type="ECO:0000256" key="1">
    <source>
        <dbReference type="ARBA" id="ARBA00022527"/>
    </source>
</evidence>
<dbReference type="SUPFAM" id="SSF52540">
    <property type="entry name" value="P-loop containing nucleoside triphosphate hydrolases"/>
    <property type="match status" value="1"/>
</dbReference>
<keyword evidence="5" id="KW-0067">ATP-binding</keyword>
<dbReference type="AlphaFoldDB" id="A0A0G4EWH6"/>
<evidence type="ECO:0000313" key="9">
    <source>
        <dbReference type="Proteomes" id="UP000041254"/>
    </source>
</evidence>
<dbReference type="SMART" id="SM00220">
    <property type="entry name" value="S_TKc"/>
    <property type="match status" value="1"/>
</dbReference>
<organism evidence="8 9">
    <name type="scientific">Vitrella brassicaformis (strain CCMP3155)</name>
    <dbReference type="NCBI Taxonomy" id="1169540"/>
    <lineage>
        <taxon>Eukaryota</taxon>
        <taxon>Sar</taxon>
        <taxon>Alveolata</taxon>
        <taxon>Colpodellida</taxon>
        <taxon>Vitrellaceae</taxon>
        <taxon>Vitrella</taxon>
    </lineage>
</organism>
<protein>
    <recommendedName>
        <fullName evidence="7">Protein kinase domain-containing protein</fullName>
    </recommendedName>
</protein>
<evidence type="ECO:0000259" key="7">
    <source>
        <dbReference type="PROSITE" id="PS50011"/>
    </source>
</evidence>
<dbReference type="Proteomes" id="UP000041254">
    <property type="component" value="Unassembled WGS sequence"/>
</dbReference>
<dbReference type="STRING" id="1169540.A0A0G4EWH6"/>
<dbReference type="InterPro" id="IPR016159">
    <property type="entry name" value="Cullin_repeat-like_dom_sf"/>
</dbReference>
<evidence type="ECO:0000313" key="8">
    <source>
        <dbReference type="EMBL" id="CEM02398.1"/>
    </source>
</evidence>
<dbReference type="SUPFAM" id="SSF56112">
    <property type="entry name" value="Protein kinase-like (PK-like)"/>
    <property type="match status" value="1"/>
</dbReference>
<dbReference type="PROSITE" id="PS50011">
    <property type="entry name" value="PROTEIN_KINASE_DOM"/>
    <property type="match status" value="1"/>
</dbReference>
<keyword evidence="1" id="KW-0723">Serine/threonine-protein kinase</keyword>
<dbReference type="InterPro" id="IPR027417">
    <property type="entry name" value="P-loop_NTPase"/>
</dbReference>
<evidence type="ECO:0000256" key="5">
    <source>
        <dbReference type="ARBA" id="ARBA00022840"/>
    </source>
</evidence>
<keyword evidence="4" id="KW-0418">Kinase</keyword>
<dbReference type="InterPro" id="IPR000719">
    <property type="entry name" value="Prot_kinase_dom"/>
</dbReference>
<keyword evidence="2" id="KW-0808">Transferase</keyword>
<gene>
    <name evidence="8" type="ORF">Vbra_8357</name>
</gene>
<evidence type="ECO:0000256" key="3">
    <source>
        <dbReference type="ARBA" id="ARBA00022741"/>
    </source>
</evidence>
<dbReference type="InParanoid" id="A0A0G4EWH6"/>
<dbReference type="GO" id="GO:0005524">
    <property type="term" value="F:ATP binding"/>
    <property type="evidence" value="ECO:0007669"/>
    <property type="project" value="UniProtKB-KW"/>
</dbReference>
<dbReference type="Pfam" id="PF00004">
    <property type="entry name" value="AAA"/>
    <property type="match status" value="1"/>
</dbReference>
<dbReference type="Pfam" id="PF00069">
    <property type="entry name" value="Pkinase"/>
    <property type="match status" value="1"/>
</dbReference>
<dbReference type="Gene3D" id="1.10.510.10">
    <property type="entry name" value="Transferase(Phosphotransferase) domain 1"/>
    <property type="match status" value="1"/>
</dbReference>
<dbReference type="PANTHER" id="PTHR24349">
    <property type="entry name" value="SERINE/THREONINE-PROTEIN KINASE"/>
    <property type="match status" value="1"/>
</dbReference>
<dbReference type="VEuPathDB" id="CryptoDB:Vbra_8357"/>
<dbReference type="SUPFAM" id="SSF74788">
    <property type="entry name" value="Cullin repeat-like"/>
    <property type="match status" value="1"/>
</dbReference>
<dbReference type="InterPro" id="IPR011009">
    <property type="entry name" value="Kinase-like_dom_sf"/>
</dbReference>
<evidence type="ECO:0000256" key="6">
    <source>
        <dbReference type="SAM" id="MobiDB-lite"/>
    </source>
</evidence>
<dbReference type="GO" id="GO:0004674">
    <property type="term" value="F:protein serine/threonine kinase activity"/>
    <property type="evidence" value="ECO:0007669"/>
    <property type="project" value="UniProtKB-KW"/>
</dbReference>
<dbReference type="Gene3D" id="3.40.50.300">
    <property type="entry name" value="P-loop containing nucleotide triphosphate hydrolases"/>
    <property type="match status" value="1"/>
</dbReference>
<evidence type="ECO:0000256" key="2">
    <source>
        <dbReference type="ARBA" id="ARBA00022679"/>
    </source>
</evidence>
<reference evidence="8 9" key="1">
    <citation type="submission" date="2014-11" db="EMBL/GenBank/DDBJ databases">
        <authorList>
            <person name="Zhu J."/>
            <person name="Qi W."/>
            <person name="Song R."/>
        </authorList>
    </citation>
    <scope>NUCLEOTIDE SEQUENCE [LARGE SCALE GENOMIC DNA]</scope>
</reference>
<dbReference type="CDD" id="cd00180">
    <property type="entry name" value="PKc"/>
    <property type="match status" value="1"/>
</dbReference>
<dbReference type="InterPro" id="IPR003959">
    <property type="entry name" value="ATPase_AAA_core"/>
</dbReference>
<keyword evidence="9" id="KW-1185">Reference proteome</keyword>